<evidence type="ECO:0000313" key="7">
    <source>
        <dbReference type="EMBL" id="AVK97407.1"/>
    </source>
</evidence>
<protein>
    <submittedName>
        <fullName evidence="7">MFS transporter</fullName>
    </submittedName>
    <submittedName>
        <fullName evidence="8">Major facilitator superfamily protein</fullName>
    </submittedName>
</protein>
<feature type="transmembrane region" description="Helical" evidence="6">
    <location>
        <begin position="370"/>
        <end position="389"/>
    </location>
</feature>
<dbReference type="EMBL" id="CP019980">
    <property type="protein sequence ID" value="AVK97407.1"/>
    <property type="molecule type" value="Genomic_DNA"/>
</dbReference>
<sequence length="401" mass="44183">MNLGRNFWLLLVGQSLANIGDVLYIVSVIHIIYLLTGSAIAASFVPFTIATSMFVSSILTPLLFEKVNLKWLMAGSQIGKTCLLFALGLLLVSISTTNFYLLFIVISMIAFLDGCANPIRQTLVPYYVKDEQLLKANGIDEGVTQFIQSIMWFVGSLFLLVLSSQQLIWVVGCLFAIASFVLSLLENVDQQSLEQQGKIDQVVKGWKTLWNTPLLRQIVWIDILETIAGTVWIAAIILVFVHDALHVDKRWWGFINGIYFVGLIVGSIYCVKYSASIEKNIAQVMVIGSLFTCCATILFSVNSMPNIALFLTFCVGLFGQIKSIPQHTVIQTSVSRKELSAVYTALSAILTGGFGIASLVMGIIADVFGIRIVFMISGLLLAIVSILIGKNRQLFVIKMNQ</sequence>
<dbReference type="SUPFAM" id="SSF103473">
    <property type="entry name" value="MFS general substrate transporter"/>
    <property type="match status" value="1"/>
</dbReference>
<dbReference type="InterPro" id="IPR036259">
    <property type="entry name" value="MFS_trans_sf"/>
</dbReference>
<evidence type="ECO:0000256" key="6">
    <source>
        <dbReference type="SAM" id="Phobius"/>
    </source>
</evidence>
<dbReference type="GO" id="GO:0022857">
    <property type="term" value="F:transmembrane transporter activity"/>
    <property type="evidence" value="ECO:0007669"/>
    <property type="project" value="InterPro"/>
</dbReference>
<dbReference type="RefSeq" id="WP_024363416.1">
    <property type="nucleotide sequence ID" value="NZ_BJNS01000020.1"/>
</dbReference>
<evidence type="ECO:0000256" key="3">
    <source>
        <dbReference type="ARBA" id="ARBA00022692"/>
    </source>
</evidence>
<dbReference type="Gene3D" id="1.20.1250.20">
    <property type="entry name" value="MFS general substrate transporter like domains"/>
    <property type="match status" value="1"/>
</dbReference>
<dbReference type="Proteomes" id="UP000255295">
    <property type="component" value="Unassembled WGS sequence"/>
</dbReference>
<comment type="subcellular location">
    <subcellularLocation>
        <location evidence="1">Cell membrane</location>
        <topology evidence="1">Multi-pass membrane protein</topology>
    </subcellularLocation>
</comment>
<dbReference type="AlphaFoldDB" id="A0A2S0K211"/>
<reference evidence="7 9" key="1">
    <citation type="submission" date="2017-03" db="EMBL/GenBank/DDBJ databases">
        <title>The whole genome sequencing and assembly of Lysinibacillus sphaericus DSM 28T strain.</title>
        <authorList>
            <person name="Lee Y.-J."/>
            <person name="Yi H."/>
            <person name="Bahn Y.-S."/>
            <person name="Kim J.F."/>
            <person name="Lee D.-W."/>
        </authorList>
    </citation>
    <scope>NUCLEOTIDE SEQUENCE [LARGE SCALE GENOMIC DNA]</scope>
    <source>
        <strain evidence="7 9">DSM 28</strain>
    </source>
</reference>
<dbReference type="Pfam" id="PF07690">
    <property type="entry name" value="MFS_1"/>
    <property type="match status" value="1"/>
</dbReference>
<keyword evidence="3 6" id="KW-0812">Transmembrane</keyword>
<feature type="transmembrane region" description="Helical" evidence="6">
    <location>
        <begin position="341"/>
        <end position="364"/>
    </location>
</feature>
<organism evidence="7 9">
    <name type="scientific">Lysinibacillus sphaericus</name>
    <name type="common">Bacillus sphaericus</name>
    <dbReference type="NCBI Taxonomy" id="1421"/>
    <lineage>
        <taxon>Bacteria</taxon>
        <taxon>Bacillati</taxon>
        <taxon>Bacillota</taxon>
        <taxon>Bacilli</taxon>
        <taxon>Bacillales</taxon>
        <taxon>Bacillaceae</taxon>
        <taxon>Lysinibacillus</taxon>
    </lineage>
</organism>
<evidence type="ECO:0000256" key="2">
    <source>
        <dbReference type="ARBA" id="ARBA00022475"/>
    </source>
</evidence>
<keyword evidence="4 6" id="KW-1133">Transmembrane helix</keyword>
<dbReference type="PANTHER" id="PTHR23513:SF19">
    <property type="entry name" value="MAJOR FACILITATOR SUPERFAMILY (MFS) PROFILE DOMAIN-CONTAINING PROTEIN"/>
    <property type="match status" value="1"/>
</dbReference>
<feature type="transmembrane region" description="Helical" evidence="6">
    <location>
        <begin position="143"/>
        <end position="162"/>
    </location>
</feature>
<dbReference type="GeneID" id="48277427"/>
<evidence type="ECO:0000256" key="4">
    <source>
        <dbReference type="ARBA" id="ARBA00022989"/>
    </source>
</evidence>
<feature type="transmembrane region" description="Helical" evidence="6">
    <location>
        <begin position="39"/>
        <end position="64"/>
    </location>
</feature>
<reference evidence="8 10" key="2">
    <citation type="submission" date="2018-06" db="EMBL/GenBank/DDBJ databases">
        <authorList>
            <consortium name="Pathogen Informatics"/>
            <person name="Doyle S."/>
        </authorList>
    </citation>
    <scope>NUCLEOTIDE SEQUENCE [LARGE SCALE GENOMIC DNA]</scope>
    <source>
        <strain evidence="8 10">NCTC10338</strain>
    </source>
</reference>
<feature type="transmembrane region" description="Helical" evidence="6">
    <location>
        <begin position="7"/>
        <end position="33"/>
    </location>
</feature>
<dbReference type="GO" id="GO:0005886">
    <property type="term" value="C:plasma membrane"/>
    <property type="evidence" value="ECO:0007669"/>
    <property type="project" value="UniProtKB-SubCell"/>
</dbReference>
<feature type="transmembrane region" description="Helical" evidence="6">
    <location>
        <begin position="281"/>
        <end position="301"/>
    </location>
</feature>
<dbReference type="CDD" id="cd06173">
    <property type="entry name" value="MFS_MefA_like"/>
    <property type="match status" value="1"/>
</dbReference>
<feature type="transmembrane region" description="Helical" evidence="6">
    <location>
        <begin position="84"/>
        <end position="112"/>
    </location>
</feature>
<keyword evidence="2" id="KW-1003">Cell membrane</keyword>
<name>A0A2S0K211_LYSSH</name>
<dbReference type="PANTHER" id="PTHR23513">
    <property type="entry name" value="INTEGRAL MEMBRANE EFFLUX PROTEIN-RELATED"/>
    <property type="match status" value="1"/>
</dbReference>
<accession>A0A2S0K211</accession>
<keyword evidence="5 6" id="KW-0472">Membrane</keyword>
<feature type="transmembrane region" description="Helical" evidence="6">
    <location>
        <begin position="167"/>
        <end position="185"/>
    </location>
</feature>
<feature type="transmembrane region" description="Helical" evidence="6">
    <location>
        <begin position="218"/>
        <end position="241"/>
    </location>
</feature>
<evidence type="ECO:0000313" key="9">
    <source>
        <dbReference type="Proteomes" id="UP000238825"/>
    </source>
</evidence>
<dbReference type="Proteomes" id="UP000238825">
    <property type="component" value="Chromosome"/>
</dbReference>
<proteinExistence type="predicted"/>
<dbReference type="EMBL" id="UFSZ01000001">
    <property type="protein sequence ID" value="SUV16694.1"/>
    <property type="molecule type" value="Genomic_DNA"/>
</dbReference>
<evidence type="ECO:0000256" key="5">
    <source>
        <dbReference type="ARBA" id="ARBA00023136"/>
    </source>
</evidence>
<evidence type="ECO:0000256" key="1">
    <source>
        <dbReference type="ARBA" id="ARBA00004651"/>
    </source>
</evidence>
<feature type="transmembrane region" description="Helical" evidence="6">
    <location>
        <begin position="253"/>
        <end position="275"/>
    </location>
</feature>
<gene>
    <name evidence="7" type="ORF">LS41612_14590</name>
    <name evidence="8" type="ORF">NCTC10338_01778</name>
</gene>
<dbReference type="InterPro" id="IPR011701">
    <property type="entry name" value="MFS"/>
</dbReference>
<evidence type="ECO:0000313" key="8">
    <source>
        <dbReference type="EMBL" id="SUV16694.1"/>
    </source>
</evidence>
<evidence type="ECO:0000313" key="10">
    <source>
        <dbReference type="Proteomes" id="UP000255295"/>
    </source>
</evidence>